<dbReference type="InterPro" id="IPR036278">
    <property type="entry name" value="Sialidase_sf"/>
</dbReference>
<dbReference type="SUPFAM" id="SSF50939">
    <property type="entry name" value="Sialidases"/>
    <property type="match status" value="1"/>
</dbReference>
<keyword evidence="1" id="KW-0732">Signal</keyword>
<protein>
    <submittedName>
        <fullName evidence="2">Glycoside hydrolase family 93 protein</fullName>
    </submittedName>
</protein>
<evidence type="ECO:0000313" key="3">
    <source>
        <dbReference type="Proteomes" id="UP000799770"/>
    </source>
</evidence>
<name>A0A6A5YUR1_9PLEO</name>
<dbReference type="CDD" id="cd15482">
    <property type="entry name" value="Sialidase_non-viral"/>
    <property type="match status" value="1"/>
</dbReference>
<organism evidence="2 3">
    <name type="scientific">Lophiotrema nucula</name>
    <dbReference type="NCBI Taxonomy" id="690887"/>
    <lineage>
        <taxon>Eukaryota</taxon>
        <taxon>Fungi</taxon>
        <taxon>Dikarya</taxon>
        <taxon>Ascomycota</taxon>
        <taxon>Pezizomycotina</taxon>
        <taxon>Dothideomycetes</taxon>
        <taxon>Pleosporomycetidae</taxon>
        <taxon>Pleosporales</taxon>
        <taxon>Lophiotremataceae</taxon>
        <taxon>Lophiotrema</taxon>
    </lineage>
</organism>
<dbReference type="Proteomes" id="UP000799770">
    <property type="component" value="Unassembled WGS sequence"/>
</dbReference>
<dbReference type="AlphaFoldDB" id="A0A6A5YUR1"/>
<proteinExistence type="predicted"/>
<feature type="signal peptide" evidence="1">
    <location>
        <begin position="1"/>
        <end position="20"/>
    </location>
</feature>
<evidence type="ECO:0000256" key="1">
    <source>
        <dbReference type="SAM" id="SignalP"/>
    </source>
</evidence>
<evidence type="ECO:0000313" key="2">
    <source>
        <dbReference type="EMBL" id="KAF2110855.1"/>
    </source>
</evidence>
<accession>A0A6A5YUR1</accession>
<dbReference type="OrthoDB" id="2739686at2759"/>
<dbReference type="Gene3D" id="2.120.10.10">
    <property type="match status" value="1"/>
</dbReference>
<dbReference type="EMBL" id="ML977336">
    <property type="protein sequence ID" value="KAF2110855.1"/>
    <property type="molecule type" value="Genomic_DNA"/>
</dbReference>
<keyword evidence="3" id="KW-1185">Reference proteome</keyword>
<reference evidence="2" key="1">
    <citation type="journal article" date="2020" name="Stud. Mycol.">
        <title>101 Dothideomycetes genomes: a test case for predicting lifestyles and emergence of pathogens.</title>
        <authorList>
            <person name="Haridas S."/>
            <person name="Albert R."/>
            <person name="Binder M."/>
            <person name="Bloem J."/>
            <person name="Labutti K."/>
            <person name="Salamov A."/>
            <person name="Andreopoulos B."/>
            <person name="Baker S."/>
            <person name="Barry K."/>
            <person name="Bills G."/>
            <person name="Bluhm B."/>
            <person name="Cannon C."/>
            <person name="Castanera R."/>
            <person name="Culley D."/>
            <person name="Daum C."/>
            <person name="Ezra D."/>
            <person name="Gonzalez J."/>
            <person name="Henrissat B."/>
            <person name="Kuo A."/>
            <person name="Liang C."/>
            <person name="Lipzen A."/>
            <person name="Lutzoni F."/>
            <person name="Magnuson J."/>
            <person name="Mondo S."/>
            <person name="Nolan M."/>
            <person name="Ohm R."/>
            <person name="Pangilinan J."/>
            <person name="Park H.-J."/>
            <person name="Ramirez L."/>
            <person name="Alfaro M."/>
            <person name="Sun H."/>
            <person name="Tritt A."/>
            <person name="Yoshinaga Y."/>
            <person name="Zwiers L.-H."/>
            <person name="Turgeon B."/>
            <person name="Goodwin S."/>
            <person name="Spatafora J."/>
            <person name="Crous P."/>
            <person name="Grigoriev I."/>
        </authorList>
    </citation>
    <scope>NUCLEOTIDE SEQUENCE</scope>
    <source>
        <strain evidence="2">CBS 627.86</strain>
    </source>
</reference>
<dbReference type="PANTHER" id="PTHR38792">
    <property type="entry name" value="BNR/ASP-BOX REPEAT DOMAIN PROTEIN (AFU_ORTHOLOGUE AFUA_7G06430)-RELATED"/>
    <property type="match status" value="1"/>
</dbReference>
<sequence length="349" mass="36891">MRFFNNLVSAPSFLYALAAAQAPSKSGNPGVVGTGTYPRATKLADGSLLGIYTNFAGGNNTLITAKSTNGGASWTAIGQVDTGVSTAKDIDNGFLHQLSSGDHKGRILAAFRNHDRKAGGGYSFYRITICSSDDNGKTWNFLQTPASDPGGVTGNWEPFIQDALDGSLQLYYSRETATDDQDSLLRRSTNGGADWSSAQVISGTGVTARDGMLGVTRISANSQSKLAIFESGVNGRFTLHTVRSDNDGTDWSSTRSLVYGSAGHNAGAPQIIRVGTKLVASFGTDEDGGVWPEGSIKLLVSTDQGTSWNYKTTVHGVPGYWAGLTELDDSSFLVLYESGGISYAQKMVF</sequence>
<keyword evidence="2" id="KW-0378">Hydrolase</keyword>
<dbReference type="GO" id="GO:0016787">
    <property type="term" value="F:hydrolase activity"/>
    <property type="evidence" value="ECO:0007669"/>
    <property type="project" value="UniProtKB-KW"/>
</dbReference>
<feature type="chain" id="PRO_5025641021" evidence="1">
    <location>
        <begin position="21"/>
        <end position="349"/>
    </location>
</feature>
<dbReference type="PANTHER" id="PTHR38792:SF3">
    <property type="entry name" value="BNR_ASP-BOX REPEAT DOMAIN PROTEIN (AFU_ORTHOLOGUE AFUA_7G06430)-RELATED"/>
    <property type="match status" value="1"/>
</dbReference>
<gene>
    <name evidence="2" type="ORF">BDV96DRAFT_500239</name>
</gene>